<evidence type="ECO:0000256" key="1">
    <source>
        <dbReference type="SAM" id="MobiDB-lite"/>
    </source>
</evidence>
<feature type="compositionally biased region" description="Basic and acidic residues" evidence="1">
    <location>
        <begin position="1"/>
        <end position="14"/>
    </location>
</feature>
<reference evidence="2" key="1">
    <citation type="submission" date="2014-09" db="EMBL/GenBank/DDBJ databases">
        <authorList>
            <person name="Magalhaes I.L.F."/>
            <person name="Oliveira U."/>
            <person name="Santos F.R."/>
            <person name="Vidigal T.H.D.A."/>
            <person name="Brescovit A.D."/>
            <person name="Santos A.J."/>
        </authorList>
    </citation>
    <scope>NUCLEOTIDE SEQUENCE</scope>
    <source>
        <tissue evidence="2">Shoot tissue taken approximately 20 cm above the soil surface</tissue>
    </source>
</reference>
<sequence>MKVSEVKSSNEDKPLLGMGSSVPDGVVHPRALTPSMTDLLLEGRVHGGGLLALLSCGGNSGNVASDTMAWM</sequence>
<evidence type="ECO:0000313" key="2">
    <source>
        <dbReference type="EMBL" id="JAD26670.1"/>
    </source>
</evidence>
<name>A0A0A9JIQ9_ARUDO</name>
<protein>
    <submittedName>
        <fullName evidence="2">Uncharacterized protein</fullName>
    </submittedName>
</protein>
<reference evidence="2" key="2">
    <citation type="journal article" date="2015" name="Data Brief">
        <title>Shoot transcriptome of the giant reed, Arundo donax.</title>
        <authorList>
            <person name="Barrero R.A."/>
            <person name="Guerrero F.D."/>
            <person name="Moolhuijzen P."/>
            <person name="Goolsby J.A."/>
            <person name="Tidwell J."/>
            <person name="Bellgard S.E."/>
            <person name="Bellgard M.I."/>
        </authorList>
    </citation>
    <scope>NUCLEOTIDE SEQUENCE</scope>
    <source>
        <tissue evidence="2">Shoot tissue taken approximately 20 cm above the soil surface</tissue>
    </source>
</reference>
<organism evidence="2">
    <name type="scientific">Arundo donax</name>
    <name type="common">Giant reed</name>
    <name type="synonym">Donax arundinaceus</name>
    <dbReference type="NCBI Taxonomy" id="35708"/>
    <lineage>
        <taxon>Eukaryota</taxon>
        <taxon>Viridiplantae</taxon>
        <taxon>Streptophyta</taxon>
        <taxon>Embryophyta</taxon>
        <taxon>Tracheophyta</taxon>
        <taxon>Spermatophyta</taxon>
        <taxon>Magnoliopsida</taxon>
        <taxon>Liliopsida</taxon>
        <taxon>Poales</taxon>
        <taxon>Poaceae</taxon>
        <taxon>PACMAD clade</taxon>
        <taxon>Arundinoideae</taxon>
        <taxon>Arundineae</taxon>
        <taxon>Arundo</taxon>
    </lineage>
</organism>
<proteinExistence type="predicted"/>
<feature type="region of interest" description="Disordered" evidence="1">
    <location>
        <begin position="1"/>
        <end position="29"/>
    </location>
</feature>
<dbReference type="AlphaFoldDB" id="A0A0A9JIQ9"/>
<dbReference type="EMBL" id="GBRH01271225">
    <property type="protein sequence ID" value="JAD26670.1"/>
    <property type="molecule type" value="Transcribed_RNA"/>
</dbReference>
<accession>A0A0A9JIQ9</accession>